<organism evidence="1 2">
    <name type="scientific">Snodgrassella communis</name>
    <dbReference type="NCBI Taxonomy" id="2946699"/>
    <lineage>
        <taxon>Bacteria</taxon>
        <taxon>Pseudomonadati</taxon>
        <taxon>Pseudomonadota</taxon>
        <taxon>Betaproteobacteria</taxon>
        <taxon>Neisseriales</taxon>
        <taxon>Neisseriaceae</taxon>
        <taxon>Snodgrassella</taxon>
    </lineage>
</organism>
<accession>A0A066TMA4</accession>
<dbReference type="Pfam" id="PF10127">
    <property type="entry name" value="RlaP"/>
    <property type="match status" value="1"/>
</dbReference>
<dbReference type="EMBL" id="JFZV01000013">
    <property type="protein sequence ID" value="KDN14002.1"/>
    <property type="molecule type" value="Genomic_DNA"/>
</dbReference>
<gene>
    <name evidence="1" type="ORF">SALWKB29_1994</name>
</gene>
<proteinExistence type="predicted"/>
<comment type="caution">
    <text evidence="1">The sequence shown here is derived from an EMBL/GenBank/DDBJ whole genome shotgun (WGS) entry which is preliminary data.</text>
</comment>
<reference evidence="1 2" key="1">
    <citation type="submission" date="2014-03" db="EMBL/GenBank/DDBJ databases">
        <title>The genomes of two eusocial bee gut symbionts.</title>
        <authorList>
            <person name="Kwong W.K."/>
            <person name="Engel P."/>
            <person name="Koch H."/>
            <person name="Moran N.A."/>
        </authorList>
    </citation>
    <scope>NUCLEOTIDE SEQUENCE [LARGE SCALE GENOMIC DNA]</scope>
    <source>
        <strain evidence="2">wkB29</strain>
    </source>
</reference>
<keyword evidence="2" id="KW-1185">Reference proteome</keyword>
<dbReference type="PANTHER" id="PTHR34817">
    <property type="entry name" value="NUCLEOTIDYLTRANSFERASE"/>
    <property type="match status" value="1"/>
</dbReference>
<evidence type="ECO:0000313" key="1">
    <source>
        <dbReference type="EMBL" id="KDN14002.1"/>
    </source>
</evidence>
<dbReference type="OrthoDB" id="243791at2"/>
<dbReference type="RefSeq" id="WP_051608303.1">
    <property type="nucleotide sequence ID" value="NZ_JFZV01000013.1"/>
</dbReference>
<evidence type="ECO:0000313" key="2">
    <source>
        <dbReference type="Proteomes" id="UP000027170"/>
    </source>
</evidence>
<sequence length="367" mass="42411">MNITDLKAQNLILLEVISGSRAFGLATETSDTDIKGVFYLPKDKFYGLHYIPQISNASNDIVYYEIGRFTELLLKNNPNIIEVLASAPECILYQHPLMQQFSLKQFLSKQIQQTFINYACSQIKKAKGLNKKINNPVDSKRKTVFDFCHIIDQQHTYPLNNWLQQRQWQQHQCGLANIPHATDLYALYYDENGNKGYRGIMQHENANDICLSSISPTDPFIAYLSFNRNGYSTYCREYKSYWQWVEKRNEQRYLTNSQSGQDYDTKNMMHTIRLLQVALEIISHGTVTNKRPNRQELLDIKHGKFSYTENLHKVDSLLSQITEASKTSSLPEEPATAEVMRTLINIRQTLYNNHQTGSTPFTGNQPD</sequence>
<dbReference type="AlphaFoldDB" id="A0A066TMA4"/>
<dbReference type="PANTHER" id="PTHR34817:SF1">
    <property type="entry name" value="NUCLEOTIDYLTRANSFERASE"/>
    <property type="match status" value="1"/>
</dbReference>
<dbReference type="Proteomes" id="UP000027170">
    <property type="component" value="Unassembled WGS sequence"/>
</dbReference>
<dbReference type="eggNOG" id="COG3541">
    <property type="taxonomic scope" value="Bacteria"/>
</dbReference>
<dbReference type="InterPro" id="IPR018775">
    <property type="entry name" value="RlaP"/>
</dbReference>
<protein>
    <submittedName>
        <fullName evidence="1">Uncharacterized protein</fullName>
    </submittedName>
</protein>
<name>A0A066TMA4_9NEIS</name>